<dbReference type="eggNOG" id="ENOG502R6JY">
    <property type="taxonomic scope" value="Eukaryota"/>
</dbReference>
<dbReference type="SMART" id="SM00256">
    <property type="entry name" value="FBOX"/>
    <property type="match status" value="3"/>
</dbReference>
<dbReference type="InterPro" id="IPR036047">
    <property type="entry name" value="F-box-like_dom_sf"/>
</dbReference>
<dbReference type="Gene3D" id="1.20.1280.50">
    <property type="match status" value="3"/>
</dbReference>
<dbReference type="HOGENOM" id="CLU_264125_0_0_1"/>
<feature type="domain" description="F-box" evidence="2">
    <location>
        <begin position="158"/>
        <end position="202"/>
    </location>
</feature>
<dbReference type="STRING" id="4536.A0A0E0HC87"/>
<feature type="domain" description="F-box" evidence="2">
    <location>
        <begin position="903"/>
        <end position="941"/>
    </location>
</feature>
<feature type="region of interest" description="Disordered" evidence="1">
    <location>
        <begin position="106"/>
        <end position="136"/>
    </location>
</feature>
<feature type="compositionally biased region" description="Polar residues" evidence="1">
    <location>
        <begin position="1"/>
        <end position="10"/>
    </location>
</feature>
<reference evidence="3" key="2">
    <citation type="submission" date="2018-04" db="EMBL/GenBank/DDBJ databases">
        <title>OnivRS2 (Oryza nivara Reference Sequence Version 2).</title>
        <authorList>
            <person name="Zhang J."/>
            <person name="Kudrna D."/>
            <person name="Lee S."/>
            <person name="Talag J."/>
            <person name="Rajasekar S."/>
            <person name="Welchert J."/>
            <person name="Hsing Y.-I."/>
            <person name="Wing R.A."/>
        </authorList>
    </citation>
    <scope>NUCLEOTIDE SEQUENCE [LARGE SCALE GENOMIC DNA]</scope>
    <source>
        <strain evidence="3">SL10</strain>
    </source>
</reference>
<sequence>MRWRGSSSCWRASPATEGSLVTEAKGDAVERQQQQLASLADDGGGWGRGGEAAAVPGEMERKPPPPRGLLDDLASASALSVPSSAKIVFDWPRRRRNRLPQCHTIHRSPAPAPADASPGPPALPHHRTAAPKPKPNAACEMNRLRRRRGTSVAPPVTLPDDDDLLSEILLHLPPRPSSLPRASLVCKRWRRLVTDPAFHRRFRARHRNPPPLIGVFEDYLGYPFFRSVLDPPDLIPRERFRLRLAEDEGGQWHFYGCRHGLLLLFNRAKNEIVVWVPDTGDHRQVAVPPEIDGKEKIIWNGAVLSAATADDGPFRVVLVGVAGNNTQMLACVYCSESGKWSDLISVAAPFLVFFFRDPGILVGNALYWMAYGERWLTILQFDLDKQTLSVIEWPYDSEPYSQTWLTEGDCLGVATLSRGSLQMWERKVCSEGVAKWVLQKTYDLKNVLNPEFRLKIGYLTKLGYAQDIKAKKVWESCVIAPIHPYASTYVAAIYHNIGMGTPKGVHRQVLLAEMSHRRGRATSPALPVTLPDDDDLLAEILLRLPPLPSSLPRASLVCNRWRRLVTDLGFRARHHRNPPIIGVFADDFGFPFFRSVMDPPDLIPRERFSMRLAEDEGRKERMFCGCRHGRVLLLDRKQNEILLWDPDTGDHLRVAIQPEIDGKEKIVWNGAALCAAAAADDDGHVHGGFSCCPFNVALVGVASNNTQMFTCFYTSETGRWSDLIFTPAPFLVFAFVDPGVLVGHSLYWFPTGLGSAILQFDLDGQTLAVIEWPSNPNYYSHYMSQIFLAEGGYLGLVTLSYDSLQIWERKVCSEGVARWVLQRTAELNKVLELVSGVKTSHLVRLGYAEDVKVMLLCADTSVFMLQIDSLQSRKLWETDIMAPLHPYASTYVAGAEMDYWCMIFHFILLRLPPQPSSLPRASLVCKRWRRLVSDRGFLRRFRARHRKPPLLGFFRQDDNLEPIFTPALDPPDRIPSSRFCWRLPGDNGDDCGFLGFRHGRAVLFNLIHRRRFVLWDPVTDDRRAVDIPPASLGESRITIYHGTVRCVDGDQGHVHGDCHSSPFEVTMLFGDEPNAFVRVYSSETGNWGNVISTAFSFGNLAYHSDILVGNFFYWLLQWDTRNAILQFDFERQSLAQIDVPPLDMHTDWDEHCRIVPAEDGGLVFLVLIDFSLDLWKNKTNCDDAAGWVLERTIQLDKLLSVEPGPRITSPCLVFVEEHNMLFVSTRIGGFLVHLESMQFKKLPQTIEVDHYYPFCSFDTKGNCFPCLFTLYM</sequence>
<feature type="domain" description="F-box" evidence="2">
    <location>
        <begin position="530"/>
        <end position="574"/>
    </location>
</feature>
<organism evidence="3">
    <name type="scientific">Oryza nivara</name>
    <name type="common">Indian wild rice</name>
    <name type="synonym">Oryza sativa f. spontanea</name>
    <dbReference type="NCBI Taxonomy" id="4536"/>
    <lineage>
        <taxon>Eukaryota</taxon>
        <taxon>Viridiplantae</taxon>
        <taxon>Streptophyta</taxon>
        <taxon>Embryophyta</taxon>
        <taxon>Tracheophyta</taxon>
        <taxon>Spermatophyta</taxon>
        <taxon>Magnoliopsida</taxon>
        <taxon>Liliopsida</taxon>
        <taxon>Poales</taxon>
        <taxon>Poaceae</taxon>
        <taxon>BOP clade</taxon>
        <taxon>Oryzoideae</taxon>
        <taxon>Oryzeae</taxon>
        <taxon>Oryzinae</taxon>
        <taxon>Oryza</taxon>
    </lineage>
</organism>
<dbReference type="Pfam" id="PF23635">
    <property type="entry name" value="Beta-prop_AT5G49610-like"/>
    <property type="match status" value="2"/>
</dbReference>
<dbReference type="SUPFAM" id="SSF81383">
    <property type="entry name" value="F-box domain"/>
    <property type="match status" value="3"/>
</dbReference>
<dbReference type="InterPro" id="IPR001810">
    <property type="entry name" value="F-box_dom"/>
</dbReference>
<protein>
    <recommendedName>
        <fullName evidence="2">F-box domain-containing protein</fullName>
    </recommendedName>
</protein>
<dbReference type="Pfam" id="PF00646">
    <property type="entry name" value="F-box"/>
    <property type="match status" value="3"/>
</dbReference>
<dbReference type="SUPFAM" id="SSF75005">
    <property type="entry name" value="Arabinanase/levansucrase/invertase"/>
    <property type="match status" value="1"/>
</dbReference>
<keyword evidence="4" id="KW-1185">Reference proteome</keyword>
<name>A0A0E0HC87_ORYNI</name>
<dbReference type="PANTHER" id="PTHR32133">
    <property type="entry name" value="OS07G0120400 PROTEIN"/>
    <property type="match status" value="1"/>
</dbReference>
<evidence type="ECO:0000256" key="1">
    <source>
        <dbReference type="SAM" id="MobiDB-lite"/>
    </source>
</evidence>
<dbReference type="PANTHER" id="PTHR32133:SF380">
    <property type="entry name" value="OS10G0137700 PROTEIN"/>
    <property type="match status" value="1"/>
</dbReference>
<reference evidence="3" key="1">
    <citation type="submission" date="2015-04" db="UniProtKB">
        <authorList>
            <consortium name="EnsemblPlants"/>
        </authorList>
    </citation>
    <scope>IDENTIFICATION</scope>
    <source>
        <strain evidence="3">SL10</strain>
    </source>
</reference>
<evidence type="ECO:0000259" key="2">
    <source>
        <dbReference type="SMART" id="SM00256"/>
    </source>
</evidence>
<proteinExistence type="predicted"/>
<dbReference type="InterPro" id="IPR056594">
    <property type="entry name" value="AT5G49610-like_b-prop"/>
</dbReference>
<feature type="region of interest" description="Disordered" evidence="1">
    <location>
        <begin position="1"/>
        <end position="21"/>
    </location>
</feature>
<feature type="region of interest" description="Disordered" evidence="1">
    <location>
        <begin position="35"/>
        <end position="70"/>
    </location>
</feature>
<dbReference type="EnsemblPlants" id="ONIVA05G11110.2">
    <property type="protein sequence ID" value="ONIVA05G11110.2"/>
    <property type="gene ID" value="ONIVA05G11110"/>
</dbReference>
<evidence type="ECO:0000313" key="4">
    <source>
        <dbReference type="Proteomes" id="UP000006591"/>
    </source>
</evidence>
<dbReference type="InterPro" id="IPR023296">
    <property type="entry name" value="Glyco_hydro_beta-prop_sf"/>
</dbReference>
<dbReference type="Proteomes" id="UP000006591">
    <property type="component" value="Chromosome 5"/>
</dbReference>
<dbReference type="AlphaFoldDB" id="A0A0E0HC87"/>
<evidence type="ECO:0000313" key="3">
    <source>
        <dbReference type="EnsemblPlants" id="ONIVA05G11110.2"/>
    </source>
</evidence>
<accession>A0A0E0HC87</accession>
<dbReference type="Gramene" id="ONIVA05G11110.2">
    <property type="protein sequence ID" value="ONIVA05G11110.2"/>
    <property type="gene ID" value="ONIVA05G11110"/>
</dbReference>